<proteinExistence type="predicted"/>
<dbReference type="GeneID" id="25362333"/>
<name>A0A074ZMD2_AURSE</name>
<accession>A0A074ZMD2</accession>
<keyword evidence="2" id="KW-1185">Reference proteome</keyword>
<gene>
    <name evidence="1" type="ORF">AUEXF2481DRAFT_182407</name>
</gene>
<dbReference type="RefSeq" id="XP_013348406.1">
    <property type="nucleotide sequence ID" value="XM_013492952.1"/>
</dbReference>
<dbReference type="EMBL" id="KL584750">
    <property type="protein sequence ID" value="KEQ99531.1"/>
    <property type="molecule type" value="Genomic_DNA"/>
</dbReference>
<reference evidence="1 2" key="1">
    <citation type="journal article" date="2014" name="BMC Genomics">
        <title>Genome sequencing of four Aureobasidium pullulans varieties: biotechnological potential, stress tolerance, and description of new species.</title>
        <authorList>
            <person name="Gostin Ar C."/>
            <person name="Ohm R.A."/>
            <person name="Kogej T."/>
            <person name="Sonjak S."/>
            <person name="Turk M."/>
            <person name="Zajc J."/>
            <person name="Zalar P."/>
            <person name="Grube M."/>
            <person name="Sun H."/>
            <person name="Han J."/>
            <person name="Sharma A."/>
            <person name="Chiniquy J."/>
            <person name="Ngan C.Y."/>
            <person name="Lipzen A."/>
            <person name="Barry K."/>
            <person name="Grigoriev I.V."/>
            <person name="Gunde-Cimerman N."/>
        </authorList>
    </citation>
    <scope>NUCLEOTIDE SEQUENCE [LARGE SCALE GENOMIC DNA]</scope>
    <source>
        <strain evidence="1 2">EXF-2481</strain>
    </source>
</reference>
<dbReference type="HOGENOM" id="CLU_1539725_0_0_1"/>
<evidence type="ECO:0000313" key="2">
    <source>
        <dbReference type="Proteomes" id="UP000030641"/>
    </source>
</evidence>
<organism evidence="1 2">
    <name type="scientific">Aureobasidium subglaciale (strain EXF-2481)</name>
    <name type="common">Aureobasidium pullulans var. subglaciale</name>
    <dbReference type="NCBI Taxonomy" id="1043005"/>
    <lineage>
        <taxon>Eukaryota</taxon>
        <taxon>Fungi</taxon>
        <taxon>Dikarya</taxon>
        <taxon>Ascomycota</taxon>
        <taxon>Pezizomycotina</taxon>
        <taxon>Dothideomycetes</taxon>
        <taxon>Dothideomycetidae</taxon>
        <taxon>Dothideales</taxon>
        <taxon>Saccotheciaceae</taxon>
        <taxon>Aureobasidium</taxon>
    </lineage>
</organism>
<dbReference type="InParanoid" id="A0A074ZMD2"/>
<protein>
    <submittedName>
        <fullName evidence="1">Uncharacterized protein</fullName>
    </submittedName>
</protein>
<dbReference type="Proteomes" id="UP000030641">
    <property type="component" value="Unassembled WGS sequence"/>
</dbReference>
<sequence length="174" mass="19629">MTYLHNHISRSFLWQVTRTRFAEIRYTGRSIKLCLIRCFRRGGSIVLDQRGTCEDVTTDHTCGLTICITIWRPGDATSKRQCRSLVGLTPGWRCRHFWPYVSTTRKVLLNGCGWAQSVCSSDARGKLGMTDARNNDAIAQTDTHTYPMCIYGTAASNSQDQARAEMDKANEPSE</sequence>
<evidence type="ECO:0000313" key="1">
    <source>
        <dbReference type="EMBL" id="KEQ99531.1"/>
    </source>
</evidence>
<dbReference type="AlphaFoldDB" id="A0A074ZMD2"/>